<dbReference type="InterPro" id="IPR000182">
    <property type="entry name" value="GNAT_dom"/>
</dbReference>
<accession>A0A915D8N9</accession>
<feature type="domain" description="N-acetyltransferase" evidence="2">
    <location>
        <begin position="41"/>
        <end position="117"/>
    </location>
</feature>
<dbReference type="SUPFAM" id="SSF55729">
    <property type="entry name" value="Acyl-CoA N-acyltransferases (Nat)"/>
    <property type="match status" value="1"/>
</dbReference>
<sequence length="124" mass="14508">MLLFVTMFLVLPALIVTDPCTPVHDNGNNKFKCMKNNVELGYLLYKDLQPHFYNQPQNTPNKEIKIDEIEVLPSHQHIGVGRLLMERFLTFAEDQLHKSEVSLYVKISNQNAIDFYKMWLPTDR</sequence>
<dbReference type="InterPro" id="IPR016181">
    <property type="entry name" value="Acyl_CoA_acyltransferase"/>
</dbReference>
<evidence type="ECO:0000313" key="3">
    <source>
        <dbReference type="Proteomes" id="UP000887574"/>
    </source>
</evidence>
<dbReference type="Gene3D" id="3.40.630.30">
    <property type="match status" value="1"/>
</dbReference>
<name>A0A915D8N9_9BILA</name>
<dbReference type="AlphaFoldDB" id="A0A915D8N9"/>
<dbReference type="CDD" id="cd04301">
    <property type="entry name" value="NAT_SF"/>
    <property type="match status" value="1"/>
</dbReference>
<keyword evidence="3" id="KW-1185">Reference proteome</keyword>
<feature type="signal peptide" evidence="1">
    <location>
        <begin position="1"/>
        <end position="17"/>
    </location>
</feature>
<protein>
    <submittedName>
        <fullName evidence="4">N-acetyltransferase domain-containing protein</fullName>
    </submittedName>
</protein>
<dbReference type="WBParaSite" id="jg16718">
    <property type="protein sequence ID" value="jg16718"/>
    <property type="gene ID" value="jg16718"/>
</dbReference>
<reference evidence="4" key="1">
    <citation type="submission" date="2022-11" db="UniProtKB">
        <authorList>
            <consortium name="WormBaseParasite"/>
        </authorList>
    </citation>
    <scope>IDENTIFICATION</scope>
</reference>
<dbReference type="Proteomes" id="UP000887574">
    <property type="component" value="Unplaced"/>
</dbReference>
<dbReference type="Pfam" id="PF00583">
    <property type="entry name" value="Acetyltransf_1"/>
    <property type="match status" value="1"/>
</dbReference>
<evidence type="ECO:0000313" key="4">
    <source>
        <dbReference type="WBParaSite" id="jg16718"/>
    </source>
</evidence>
<evidence type="ECO:0000256" key="1">
    <source>
        <dbReference type="SAM" id="SignalP"/>
    </source>
</evidence>
<dbReference type="GO" id="GO:0016747">
    <property type="term" value="F:acyltransferase activity, transferring groups other than amino-acyl groups"/>
    <property type="evidence" value="ECO:0007669"/>
    <property type="project" value="InterPro"/>
</dbReference>
<feature type="chain" id="PRO_5037747218" evidence="1">
    <location>
        <begin position="18"/>
        <end position="124"/>
    </location>
</feature>
<keyword evidence="1" id="KW-0732">Signal</keyword>
<evidence type="ECO:0000259" key="2">
    <source>
        <dbReference type="Pfam" id="PF00583"/>
    </source>
</evidence>
<organism evidence="3 4">
    <name type="scientific">Ditylenchus dipsaci</name>
    <dbReference type="NCBI Taxonomy" id="166011"/>
    <lineage>
        <taxon>Eukaryota</taxon>
        <taxon>Metazoa</taxon>
        <taxon>Ecdysozoa</taxon>
        <taxon>Nematoda</taxon>
        <taxon>Chromadorea</taxon>
        <taxon>Rhabditida</taxon>
        <taxon>Tylenchina</taxon>
        <taxon>Tylenchomorpha</taxon>
        <taxon>Sphaerularioidea</taxon>
        <taxon>Anguinidae</taxon>
        <taxon>Anguininae</taxon>
        <taxon>Ditylenchus</taxon>
    </lineage>
</organism>
<proteinExistence type="predicted"/>